<comment type="cofactor">
    <cofactor evidence="1 3">
        <name>heme</name>
        <dbReference type="ChEBI" id="CHEBI:30413"/>
    </cofactor>
</comment>
<comment type="caution">
    <text evidence="5">The sequence shown here is derived from an EMBL/GenBank/DDBJ whole genome shotgun (WGS) entry which is preliminary data.</text>
</comment>
<dbReference type="InterPro" id="IPR002401">
    <property type="entry name" value="Cyt_P450_E_grp-I"/>
</dbReference>
<dbReference type="GO" id="GO:0004497">
    <property type="term" value="F:monooxygenase activity"/>
    <property type="evidence" value="ECO:0007669"/>
    <property type="project" value="UniProtKB-KW"/>
</dbReference>
<evidence type="ECO:0000256" key="2">
    <source>
        <dbReference type="ARBA" id="ARBA00010617"/>
    </source>
</evidence>
<feature type="binding site" description="axial binding residue" evidence="3">
    <location>
        <position position="418"/>
    </location>
    <ligand>
        <name>heme</name>
        <dbReference type="ChEBI" id="CHEBI:30413"/>
    </ligand>
    <ligandPart>
        <name>Fe</name>
        <dbReference type="ChEBI" id="CHEBI:18248"/>
    </ligandPart>
</feature>
<evidence type="ECO:0000313" key="5">
    <source>
        <dbReference type="EMBL" id="NMN94271.1"/>
    </source>
</evidence>
<reference evidence="5 6" key="2">
    <citation type="submission" date="2020-06" db="EMBL/GenBank/DDBJ databases">
        <title>Antribacter stalactiti gen. nov., sp. nov., a new member of the family Nacardiaceae isolated from a cave.</title>
        <authorList>
            <person name="Kim I.S."/>
        </authorList>
    </citation>
    <scope>NUCLEOTIDE SEQUENCE [LARGE SCALE GENOMIC DNA]</scope>
    <source>
        <strain evidence="5 6">YC2-7</strain>
    </source>
</reference>
<dbReference type="GO" id="GO:0020037">
    <property type="term" value="F:heme binding"/>
    <property type="evidence" value="ECO:0007669"/>
    <property type="project" value="InterPro"/>
</dbReference>
<proteinExistence type="inferred from homology"/>
<dbReference type="Proteomes" id="UP000535543">
    <property type="component" value="Unassembled WGS sequence"/>
</dbReference>
<protein>
    <submittedName>
        <fullName evidence="5">Cytochrome P450</fullName>
    </submittedName>
</protein>
<dbReference type="RefSeq" id="WP_169584942.1">
    <property type="nucleotide sequence ID" value="NZ_VCQU01000001.1"/>
</dbReference>
<comment type="similarity">
    <text evidence="2 4">Belongs to the cytochrome P450 family.</text>
</comment>
<dbReference type="SUPFAM" id="SSF48264">
    <property type="entry name" value="Cytochrome P450"/>
    <property type="match status" value="1"/>
</dbReference>
<evidence type="ECO:0000256" key="1">
    <source>
        <dbReference type="ARBA" id="ARBA00001971"/>
    </source>
</evidence>
<dbReference type="Gene3D" id="1.10.630.10">
    <property type="entry name" value="Cytochrome P450"/>
    <property type="match status" value="1"/>
</dbReference>
<reference evidence="5 6" key="1">
    <citation type="submission" date="2019-05" db="EMBL/GenBank/DDBJ databases">
        <authorList>
            <person name="Lee S.D."/>
        </authorList>
    </citation>
    <scope>NUCLEOTIDE SEQUENCE [LARGE SCALE GENOMIC DNA]</scope>
    <source>
        <strain evidence="5 6">YC2-7</strain>
    </source>
</reference>
<keyword evidence="6" id="KW-1185">Reference proteome</keyword>
<organism evidence="5 6">
    <name type="scientific">Antrihabitans stalactiti</name>
    <dbReference type="NCBI Taxonomy" id="2584121"/>
    <lineage>
        <taxon>Bacteria</taxon>
        <taxon>Bacillati</taxon>
        <taxon>Actinomycetota</taxon>
        <taxon>Actinomycetes</taxon>
        <taxon>Mycobacteriales</taxon>
        <taxon>Nocardiaceae</taxon>
        <taxon>Antrihabitans</taxon>
    </lineage>
</organism>
<keyword evidence="3 4" id="KW-0408">Iron</keyword>
<dbReference type="PRINTS" id="PR00463">
    <property type="entry name" value="EP450I"/>
</dbReference>
<keyword evidence="3 4" id="KW-0479">Metal-binding</keyword>
<evidence type="ECO:0000256" key="3">
    <source>
        <dbReference type="PIRSR" id="PIRSR602401-1"/>
    </source>
</evidence>
<dbReference type="PANTHER" id="PTHR24305">
    <property type="entry name" value="CYTOCHROME P450"/>
    <property type="match status" value="1"/>
</dbReference>
<evidence type="ECO:0000256" key="4">
    <source>
        <dbReference type="RuleBase" id="RU000461"/>
    </source>
</evidence>
<name>A0A848K6Y1_9NOCA</name>
<dbReference type="PANTHER" id="PTHR24305:SF166">
    <property type="entry name" value="CYTOCHROME P450 12A4, MITOCHONDRIAL-RELATED"/>
    <property type="match status" value="1"/>
</dbReference>
<evidence type="ECO:0000313" key="6">
    <source>
        <dbReference type="Proteomes" id="UP000535543"/>
    </source>
</evidence>
<keyword evidence="4" id="KW-0503">Monooxygenase</keyword>
<sequence length="483" mass="54005">MTDLLHFTRNPYRAASLALRTRGRGLTFPPGPTGYPIIGVLPQFQADPFTFLRQSAATYGDVFRVPMPLVDMVCVNHPDHVAQIMGDTSGGYSMVGPLEAAAHAMIGASIPYMEGDPFKRRRRLITPMFRHKSLEELATEIVDEFTTRIDAWSAWAGTGKTVDLQHEIAWLTMPAFMRAMFGIRLSYKEITVLDEDIRTVLRLFSAGVMLNRPPGLLPVPGGKNVFAALARTRRWINRKIEDRLANPIDGSDLLQILLDARNEDGSPIGRRDLIAELFILIAGGYETVVASTSWTLAMLRENRDAQAKLLAEVDELDGQPTTFADLGRLTWVKACFDEGQRMQGHPFHPRIATRDDDIGGYFIPKYTVVGVSMYALHRDPRWWADPDRFDPTRFSDKAAVAARPPLAFIPFGAGPHRCIGSQMGYMNGQFILTLLHQRYRVNIAPDWRPKHASTFSCTIEGGLPVRLELREPAHAPRRVAVSS</sequence>
<accession>A0A848K6Y1</accession>
<gene>
    <name evidence="5" type="ORF">FGL95_04365</name>
</gene>
<keyword evidence="4" id="KW-0560">Oxidoreductase</keyword>
<dbReference type="GO" id="GO:0016705">
    <property type="term" value="F:oxidoreductase activity, acting on paired donors, with incorporation or reduction of molecular oxygen"/>
    <property type="evidence" value="ECO:0007669"/>
    <property type="project" value="InterPro"/>
</dbReference>
<dbReference type="AlphaFoldDB" id="A0A848K6Y1"/>
<dbReference type="InterPro" id="IPR017972">
    <property type="entry name" value="Cyt_P450_CS"/>
</dbReference>
<dbReference type="InterPro" id="IPR036396">
    <property type="entry name" value="Cyt_P450_sf"/>
</dbReference>
<dbReference type="InterPro" id="IPR050121">
    <property type="entry name" value="Cytochrome_P450_monoxygenase"/>
</dbReference>
<dbReference type="PROSITE" id="PS00086">
    <property type="entry name" value="CYTOCHROME_P450"/>
    <property type="match status" value="1"/>
</dbReference>
<keyword evidence="3 4" id="KW-0349">Heme</keyword>
<dbReference type="EMBL" id="VCQU01000001">
    <property type="protein sequence ID" value="NMN94271.1"/>
    <property type="molecule type" value="Genomic_DNA"/>
</dbReference>
<dbReference type="InterPro" id="IPR001128">
    <property type="entry name" value="Cyt_P450"/>
</dbReference>
<dbReference type="GO" id="GO:0005506">
    <property type="term" value="F:iron ion binding"/>
    <property type="evidence" value="ECO:0007669"/>
    <property type="project" value="InterPro"/>
</dbReference>
<dbReference type="Pfam" id="PF00067">
    <property type="entry name" value="p450"/>
    <property type="match status" value="1"/>
</dbReference>